<sequence>MKSFFLIVVIVLSSLVKQGTSDDEPLVQLTLSIGSKRFHREAVELLNTTAVQIQVNVTSTHDSFHNSTVAVENPENGISVRGNSTDHSEEGHVSTGSWVWVVCAIVIILLLIPVILLLVPSFRQRMFFPVAAPTGVSTHQEMPQTKQDATEIQWDLAWMEMANLLDKQHYPGS</sequence>
<name>A0A8T2M8V3_ASTMX</name>
<feature type="signal peptide" evidence="2">
    <location>
        <begin position="1"/>
        <end position="21"/>
    </location>
</feature>
<keyword evidence="1" id="KW-0812">Transmembrane</keyword>
<protein>
    <submittedName>
        <fullName evidence="3">Fc receptor-like protein 5</fullName>
    </submittedName>
</protein>
<organism evidence="3 4">
    <name type="scientific">Astyanax mexicanus</name>
    <name type="common">Blind cave fish</name>
    <name type="synonym">Astyanax fasciatus mexicanus</name>
    <dbReference type="NCBI Taxonomy" id="7994"/>
    <lineage>
        <taxon>Eukaryota</taxon>
        <taxon>Metazoa</taxon>
        <taxon>Chordata</taxon>
        <taxon>Craniata</taxon>
        <taxon>Vertebrata</taxon>
        <taxon>Euteleostomi</taxon>
        <taxon>Actinopterygii</taxon>
        <taxon>Neopterygii</taxon>
        <taxon>Teleostei</taxon>
        <taxon>Ostariophysi</taxon>
        <taxon>Characiformes</taxon>
        <taxon>Characoidei</taxon>
        <taxon>Acestrorhamphidae</taxon>
        <taxon>Acestrorhamphinae</taxon>
        <taxon>Astyanax</taxon>
    </lineage>
</organism>
<evidence type="ECO:0000256" key="2">
    <source>
        <dbReference type="SAM" id="SignalP"/>
    </source>
</evidence>
<reference evidence="3 4" key="1">
    <citation type="submission" date="2021-07" db="EMBL/GenBank/DDBJ databases">
        <authorList>
            <person name="Imarazene B."/>
            <person name="Zahm M."/>
            <person name="Klopp C."/>
            <person name="Cabau C."/>
            <person name="Beille S."/>
            <person name="Jouanno E."/>
            <person name="Castinel A."/>
            <person name="Lluch J."/>
            <person name="Gil L."/>
            <person name="Kuchtly C."/>
            <person name="Lopez Roques C."/>
            <person name="Donnadieu C."/>
            <person name="Parrinello H."/>
            <person name="Journot L."/>
            <person name="Du K."/>
            <person name="Schartl M."/>
            <person name="Retaux S."/>
            <person name="Guiguen Y."/>
        </authorList>
    </citation>
    <scope>NUCLEOTIDE SEQUENCE [LARGE SCALE GENOMIC DNA]</scope>
    <source>
        <strain evidence="3">Pach_M1</strain>
        <tissue evidence="3">Testis</tissue>
    </source>
</reference>
<accession>A0A8T2M8V3</accession>
<dbReference type="EMBL" id="JAICCE010000005">
    <property type="protein sequence ID" value="KAG9277301.1"/>
    <property type="molecule type" value="Genomic_DNA"/>
</dbReference>
<proteinExistence type="predicted"/>
<keyword evidence="3" id="KW-0675">Receptor</keyword>
<comment type="caution">
    <text evidence="3">The sequence shown here is derived from an EMBL/GenBank/DDBJ whole genome shotgun (WGS) entry which is preliminary data.</text>
</comment>
<keyword evidence="1" id="KW-0472">Membrane</keyword>
<evidence type="ECO:0000313" key="3">
    <source>
        <dbReference type="EMBL" id="KAG9277301.1"/>
    </source>
</evidence>
<evidence type="ECO:0000313" key="4">
    <source>
        <dbReference type="Proteomes" id="UP000752171"/>
    </source>
</evidence>
<keyword evidence="1" id="KW-1133">Transmembrane helix</keyword>
<dbReference type="AlphaFoldDB" id="A0A8T2M8V3"/>
<keyword evidence="2" id="KW-0732">Signal</keyword>
<feature type="chain" id="PRO_5035848687" evidence="2">
    <location>
        <begin position="22"/>
        <end position="173"/>
    </location>
</feature>
<dbReference type="Proteomes" id="UP000752171">
    <property type="component" value="Unassembled WGS sequence"/>
</dbReference>
<evidence type="ECO:0000256" key="1">
    <source>
        <dbReference type="SAM" id="Phobius"/>
    </source>
</evidence>
<feature type="transmembrane region" description="Helical" evidence="1">
    <location>
        <begin position="98"/>
        <end position="119"/>
    </location>
</feature>
<gene>
    <name evidence="3" type="ORF">AMEX_G7299</name>
</gene>